<dbReference type="AlphaFoldDB" id="A0AA36EXL2"/>
<reference evidence="2" key="1">
    <citation type="submission" date="2023-08" db="EMBL/GenBank/DDBJ databases">
        <authorList>
            <person name="Alioto T."/>
            <person name="Alioto T."/>
            <person name="Gomez Garrido J."/>
        </authorList>
    </citation>
    <scope>NUCLEOTIDE SEQUENCE</scope>
</reference>
<dbReference type="EMBL" id="OX597814">
    <property type="protein sequence ID" value="CAI9716812.1"/>
    <property type="molecule type" value="Genomic_DNA"/>
</dbReference>
<dbReference type="Proteomes" id="UP001162480">
    <property type="component" value="Chromosome 1"/>
</dbReference>
<evidence type="ECO:0000313" key="3">
    <source>
        <dbReference type="Proteomes" id="UP001162480"/>
    </source>
</evidence>
<evidence type="ECO:0000256" key="1">
    <source>
        <dbReference type="SAM" id="MobiDB-lite"/>
    </source>
</evidence>
<sequence>MELHRFQGPMDVKRKLEEKGCEAYSVYVLSPIHQIQTTLCESQGEGKTAVDVESDKSEDSGVAGNL</sequence>
<gene>
    <name evidence="2" type="ORF">OCTVUL_1B021607</name>
</gene>
<proteinExistence type="predicted"/>
<keyword evidence="3" id="KW-1185">Reference proteome</keyword>
<accession>A0AA36EXL2</accession>
<protein>
    <submittedName>
        <fullName evidence="2">Uncharacterized protein</fullName>
    </submittedName>
</protein>
<feature type="compositionally biased region" description="Basic and acidic residues" evidence="1">
    <location>
        <begin position="48"/>
        <end position="59"/>
    </location>
</feature>
<feature type="region of interest" description="Disordered" evidence="1">
    <location>
        <begin position="43"/>
        <end position="66"/>
    </location>
</feature>
<evidence type="ECO:0000313" key="2">
    <source>
        <dbReference type="EMBL" id="CAI9716812.1"/>
    </source>
</evidence>
<organism evidence="2 3">
    <name type="scientific">Octopus vulgaris</name>
    <name type="common">Common octopus</name>
    <dbReference type="NCBI Taxonomy" id="6645"/>
    <lineage>
        <taxon>Eukaryota</taxon>
        <taxon>Metazoa</taxon>
        <taxon>Spiralia</taxon>
        <taxon>Lophotrochozoa</taxon>
        <taxon>Mollusca</taxon>
        <taxon>Cephalopoda</taxon>
        <taxon>Coleoidea</taxon>
        <taxon>Octopodiformes</taxon>
        <taxon>Octopoda</taxon>
        <taxon>Incirrata</taxon>
        <taxon>Octopodidae</taxon>
        <taxon>Octopus</taxon>
    </lineage>
</organism>
<name>A0AA36EXL2_OCTVU</name>